<evidence type="ECO:0000256" key="2">
    <source>
        <dbReference type="SAM" id="SignalP"/>
    </source>
</evidence>
<sequence length="163" mass="18536">MVDNHPRFLQSFRFFFLIHCLICDLHPAHLTPNTELTSVQRAAFLSLLENGVSPSTIARDFQISRNTPLARGQTVSAERQDQEEDLSARQHPEWRSMGEIMRDLDEGVSKSTVRKALMEEGLWTVGGNNVKMGRREETEKTEKTEKNDVETSQFMPASEASVE</sequence>
<feature type="chain" id="PRO_5040778699" description="Transposase Tc1-like domain-containing protein" evidence="2">
    <location>
        <begin position="31"/>
        <end position="163"/>
    </location>
</feature>
<evidence type="ECO:0000256" key="1">
    <source>
        <dbReference type="SAM" id="MobiDB-lite"/>
    </source>
</evidence>
<organism evidence="3 4">
    <name type="scientific">Penicillium diatomitis</name>
    <dbReference type="NCBI Taxonomy" id="2819901"/>
    <lineage>
        <taxon>Eukaryota</taxon>
        <taxon>Fungi</taxon>
        <taxon>Dikarya</taxon>
        <taxon>Ascomycota</taxon>
        <taxon>Pezizomycotina</taxon>
        <taxon>Eurotiomycetes</taxon>
        <taxon>Eurotiomycetidae</taxon>
        <taxon>Eurotiales</taxon>
        <taxon>Aspergillaceae</taxon>
        <taxon>Penicillium</taxon>
    </lineage>
</organism>
<evidence type="ECO:0000313" key="3">
    <source>
        <dbReference type="EMBL" id="KAJ5488895.1"/>
    </source>
</evidence>
<dbReference type="AlphaFoldDB" id="A0A9W9XCJ1"/>
<dbReference type="EMBL" id="JAPWDQ010000004">
    <property type="protein sequence ID" value="KAJ5488895.1"/>
    <property type="molecule type" value="Genomic_DNA"/>
</dbReference>
<name>A0A9W9XCJ1_9EURO</name>
<feature type="region of interest" description="Disordered" evidence="1">
    <location>
        <begin position="68"/>
        <end position="93"/>
    </location>
</feature>
<dbReference type="RefSeq" id="XP_056790928.1">
    <property type="nucleotide sequence ID" value="XM_056933387.1"/>
</dbReference>
<evidence type="ECO:0008006" key="5">
    <source>
        <dbReference type="Google" id="ProtNLM"/>
    </source>
</evidence>
<accession>A0A9W9XCJ1</accession>
<feature type="compositionally biased region" description="Polar residues" evidence="1">
    <location>
        <begin position="68"/>
        <end position="77"/>
    </location>
</feature>
<dbReference type="Proteomes" id="UP001148312">
    <property type="component" value="Unassembled WGS sequence"/>
</dbReference>
<reference evidence="3" key="2">
    <citation type="journal article" date="2023" name="IMA Fungus">
        <title>Comparative genomic study of the Penicillium genus elucidates a diverse pangenome and 15 lateral gene transfer events.</title>
        <authorList>
            <person name="Petersen C."/>
            <person name="Sorensen T."/>
            <person name="Nielsen M.R."/>
            <person name="Sondergaard T.E."/>
            <person name="Sorensen J.L."/>
            <person name="Fitzpatrick D.A."/>
            <person name="Frisvad J.C."/>
            <person name="Nielsen K.L."/>
        </authorList>
    </citation>
    <scope>NUCLEOTIDE SEQUENCE</scope>
    <source>
        <strain evidence="3">IBT 30728</strain>
    </source>
</reference>
<protein>
    <recommendedName>
        <fullName evidence="5">Transposase Tc1-like domain-containing protein</fullName>
    </recommendedName>
</protein>
<reference evidence="3" key="1">
    <citation type="submission" date="2022-12" db="EMBL/GenBank/DDBJ databases">
        <authorList>
            <person name="Petersen C."/>
        </authorList>
    </citation>
    <scope>NUCLEOTIDE SEQUENCE</scope>
    <source>
        <strain evidence="3">IBT 30728</strain>
    </source>
</reference>
<comment type="caution">
    <text evidence="3">The sequence shown here is derived from an EMBL/GenBank/DDBJ whole genome shotgun (WGS) entry which is preliminary data.</text>
</comment>
<evidence type="ECO:0000313" key="4">
    <source>
        <dbReference type="Proteomes" id="UP001148312"/>
    </source>
</evidence>
<dbReference type="GeneID" id="81623636"/>
<proteinExistence type="predicted"/>
<feature type="compositionally biased region" description="Basic and acidic residues" evidence="1">
    <location>
        <begin position="133"/>
        <end position="149"/>
    </location>
</feature>
<keyword evidence="2" id="KW-0732">Signal</keyword>
<keyword evidence="4" id="KW-1185">Reference proteome</keyword>
<gene>
    <name evidence="3" type="ORF">N7539_003785</name>
</gene>
<feature type="signal peptide" evidence="2">
    <location>
        <begin position="1"/>
        <end position="30"/>
    </location>
</feature>
<feature type="region of interest" description="Disordered" evidence="1">
    <location>
        <begin position="128"/>
        <end position="163"/>
    </location>
</feature>